<dbReference type="PROSITE" id="PS50059">
    <property type="entry name" value="FKBP_PPIASE"/>
    <property type="match status" value="1"/>
</dbReference>
<sequence length="170" mass="19412">MKKVLAFVLLSAVVSCIKQTPHPPVGGILSQEDLNISKNRSKLLNEMEIKQIQDWIQNQKQSFYPMGLNYWTNVAHLSQRAKKQDGEIVSFQYDIYDFDGTKMYEKPVEKQSVFLGKFEELRAVEDAVRYLEQGEEATLLVPSVLGFGTYGDGDKIPNDMPLIIRLKILN</sequence>
<gene>
    <name evidence="6" type="ORF">BPO_0272</name>
</gene>
<dbReference type="Pfam" id="PF00254">
    <property type="entry name" value="FKBP_C"/>
    <property type="match status" value="1"/>
</dbReference>
<dbReference type="Proteomes" id="UP001432059">
    <property type="component" value="Chromosome"/>
</dbReference>
<dbReference type="Gene3D" id="3.10.50.40">
    <property type="match status" value="1"/>
</dbReference>
<keyword evidence="3 4" id="KW-0413">Isomerase</keyword>
<dbReference type="PROSITE" id="PS51257">
    <property type="entry name" value="PROKAR_LIPOPROTEIN"/>
    <property type="match status" value="1"/>
</dbReference>
<dbReference type="GO" id="GO:0003755">
    <property type="term" value="F:peptidyl-prolyl cis-trans isomerase activity"/>
    <property type="evidence" value="ECO:0007669"/>
    <property type="project" value="UniProtKB-UniRule"/>
</dbReference>
<keyword evidence="7" id="KW-1185">Reference proteome</keyword>
<accession>A0AAU0EZU2</accession>
<dbReference type="AlphaFoldDB" id="A0AAU0EZU2"/>
<evidence type="ECO:0000256" key="4">
    <source>
        <dbReference type="RuleBase" id="RU003915"/>
    </source>
</evidence>
<organism evidence="6 7">
    <name type="scientific">Bergeyella porcorum</name>
    <dbReference type="NCBI Taxonomy" id="1735111"/>
    <lineage>
        <taxon>Bacteria</taxon>
        <taxon>Pseudomonadati</taxon>
        <taxon>Bacteroidota</taxon>
        <taxon>Flavobacteriia</taxon>
        <taxon>Flavobacteriales</taxon>
        <taxon>Weeksellaceae</taxon>
        <taxon>Bergeyella</taxon>
    </lineage>
</organism>
<dbReference type="InterPro" id="IPR001179">
    <property type="entry name" value="PPIase_FKBP_dom"/>
</dbReference>
<feature type="domain" description="PPIase FKBP-type" evidence="5">
    <location>
        <begin position="86"/>
        <end position="170"/>
    </location>
</feature>
<evidence type="ECO:0000313" key="6">
    <source>
        <dbReference type="EMBL" id="WOC50919.1"/>
    </source>
</evidence>
<evidence type="ECO:0000313" key="7">
    <source>
        <dbReference type="Proteomes" id="UP001432059"/>
    </source>
</evidence>
<evidence type="ECO:0000259" key="5">
    <source>
        <dbReference type="PROSITE" id="PS50059"/>
    </source>
</evidence>
<dbReference type="EMBL" id="CP136426">
    <property type="protein sequence ID" value="WOC50919.1"/>
    <property type="molecule type" value="Genomic_DNA"/>
</dbReference>
<comment type="catalytic activity">
    <reaction evidence="1 3 4">
        <text>[protein]-peptidylproline (omega=180) = [protein]-peptidylproline (omega=0)</text>
        <dbReference type="Rhea" id="RHEA:16237"/>
        <dbReference type="Rhea" id="RHEA-COMP:10747"/>
        <dbReference type="Rhea" id="RHEA-COMP:10748"/>
        <dbReference type="ChEBI" id="CHEBI:83833"/>
        <dbReference type="ChEBI" id="CHEBI:83834"/>
        <dbReference type="EC" id="5.2.1.8"/>
    </reaction>
</comment>
<proteinExistence type="inferred from homology"/>
<evidence type="ECO:0000256" key="2">
    <source>
        <dbReference type="ARBA" id="ARBA00023110"/>
    </source>
</evidence>
<evidence type="ECO:0000256" key="1">
    <source>
        <dbReference type="ARBA" id="ARBA00000971"/>
    </source>
</evidence>
<keyword evidence="2 3" id="KW-0697">Rotamase</keyword>
<dbReference type="EC" id="5.2.1.8" evidence="4"/>
<evidence type="ECO:0000256" key="3">
    <source>
        <dbReference type="PROSITE-ProRule" id="PRU00277"/>
    </source>
</evidence>
<comment type="similarity">
    <text evidence="4">Belongs to the FKBP-type PPIase family.</text>
</comment>
<dbReference type="KEGG" id="bpor:BPO_0272"/>
<name>A0AAU0EZU2_9FLAO</name>
<reference evidence="6" key="1">
    <citation type="submission" date="2023-10" db="EMBL/GenBank/DDBJ databases">
        <title>Characterization and whole genome sequencing of a novel strain of Bergeyella porcorum QD2021 isolated from pig.</title>
        <authorList>
            <person name="Liu G."/>
            <person name="Chen C."/>
            <person name="Han X."/>
        </authorList>
    </citation>
    <scope>NUCLEOTIDE SEQUENCE</scope>
    <source>
        <strain evidence="6">QD2021</strain>
    </source>
</reference>
<dbReference type="InterPro" id="IPR046357">
    <property type="entry name" value="PPIase_dom_sf"/>
</dbReference>
<dbReference type="SUPFAM" id="SSF54534">
    <property type="entry name" value="FKBP-like"/>
    <property type="match status" value="1"/>
</dbReference>
<dbReference type="RefSeq" id="WP_327984614.1">
    <property type="nucleotide sequence ID" value="NZ_CP136426.1"/>
</dbReference>
<protein>
    <recommendedName>
        <fullName evidence="4">Peptidyl-prolyl cis-trans isomerase</fullName>
        <ecNumber evidence="4">5.2.1.8</ecNumber>
    </recommendedName>
</protein>